<organism evidence="6 7">
    <name type="scientific">Tistlia consotensis USBA 355</name>
    <dbReference type="NCBI Taxonomy" id="560819"/>
    <lineage>
        <taxon>Bacteria</taxon>
        <taxon>Pseudomonadati</taxon>
        <taxon>Pseudomonadota</taxon>
        <taxon>Alphaproteobacteria</taxon>
        <taxon>Rhodospirillales</taxon>
        <taxon>Rhodovibrionaceae</taxon>
        <taxon>Tistlia</taxon>
    </lineage>
</organism>
<dbReference type="InterPro" id="IPR036390">
    <property type="entry name" value="WH_DNA-bd_sf"/>
</dbReference>
<dbReference type="PANTHER" id="PTHR30537:SF3">
    <property type="entry name" value="TRANSCRIPTIONAL REGULATORY PROTEIN"/>
    <property type="match status" value="1"/>
</dbReference>
<keyword evidence="4" id="KW-0804">Transcription</keyword>
<dbReference type="InterPro" id="IPR058163">
    <property type="entry name" value="LysR-type_TF_proteobact-type"/>
</dbReference>
<proteinExistence type="inferred from homology"/>
<dbReference type="PROSITE" id="PS50931">
    <property type="entry name" value="HTH_LYSR"/>
    <property type="match status" value="1"/>
</dbReference>
<dbReference type="GO" id="GO:0006351">
    <property type="term" value="P:DNA-templated transcription"/>
    <property type="evidence" value="ECO:0007669"/>
    <property type="project" value="TreeGrafter"/>
</dbReference>
<evidence type="ECO:0000256" key="2">
    <source>
        <dbReference type="ARBA" id="ARBA00023015"/>
    </source>
</evidence>
<protein>
    <submittedName>
        <fullName evidence="6">DNA-binding transcriptional regulator, LysR family</fullName>
    </submittedName>
</protein>
<keyword evidence="2" id="KW-0805">Transcription regulation</keyword>
<dbReference type="InterPro" id="IPR000847">
    <property type="entry name" value="LysR_HTH_N"/>
</dbReference>
<evidence type="ECO:0000256" key="3">
    <source>
        <dbReference type="ARBA" id="ARBA00023125"/>
    </source>
</evidence>
<evidence type="ECO:0000313" key="7">
    <source>
        <dbReference type="Proteomes" id="UP000192917"/>
    </source>
</evidence>
<reference evidence="6 7" key="1">
    <citation type="submission" date="2017-04" db="EMBL/GenBank/DDBJ databases">
        <authorList>
            <person name="Afonso C.L."/>
            <person name="Miller P.J."/>
            <person name="Scott M.A."/>
            <person name="Spackman E."/>
            <person name="Goraichik I."/>
            <person name="Dimitrov K.M."/>
            <person name="Suarez D.L."/>
            <person name="Swayne D.E."/>
        </authorList>
    </citation>
    <scope>NUCLEOTIDE SEQUENCE [LARGE SCALE GENOMIC DNA]</scope>
    <source>
        <strain evidence="6 7">USBA 355</strain>
    </source>
</reference>
<feature type="domain" description="HTH lysR-type" evidence="5">
    <location>
        <begin position="4"/>
        <end position="61"/>
    </location>
</feature>
<dbReference type="GO" id="GO:0043565">
    <property type="term" value="F:sequence-specific DNA binding"/>
    <property type="evidence" value="ECO:0007669"/>
    <property type="project" value="TreeGrafter"/>
</dbReference>
<evidence type="ECO:0000313" key="6">
    <source>
        <dbReference type="EMBL" id="SMF65880.1"/>
    </source>
</evidence>
<dbReference type="AlphaFoldDB" id="A0A1Y6CPD7"/>
<dbReference type="InterPro" id="IPR005119">
    <property type="entry name" value="LysR_subst-bd"/>
</dbReference>
<gene>
    <name evidence="6" type="ORF">SAMN05428998_12658</name>
</gene>
<evidence type="ECO:0000259" key="5">
    <source>
        <dbReference type="PROSITE" id="PS50931"/>
    </source>
</evidence>
<dbReference type="GO" id="GO:0003700">
    <property type="term" value="F:DNA-binding transcription factor activity"/>
    <property type="evidence" value="ECO:0007669"/>
    <property type="project" value="InterPro"/>
</dbReference>
<dbReference type="PANTHER" id="PTHR30537">
    <property type="entry name" value="HTH-TYPE TRANSCRIPTIONAL REGULATOR"/>
    <property type="match status" value="1"/>
</dbReference>
<dbReference type="InterPro" id="IPR036388">
    <property type="entry name" value="WH-like_DNA-bd_sf"/>
</dbReference>
<keyword evidence="3 6" id="KW-0238">DNA-binding</keyword>
<accession>A0A1Y6CPD7</accession>
<keyword evidence="7" id="KW-1185">Reference proteome</keyword>
<dbReference type="Pfam" id="PF00126">
    <property type="entry name" value="HTH_1"/>
    <property type="match status" value="1"/>
</dbReference>
<sequence length="298" mass="32785">MRDFDWNDVRYFLAVVRTGTLTLAARRLGSDHTTVGRRLSALEASLGAKLIDRGPTGCTPTAQGERFLADAEALESVATRAQERIAGSDVALSGTVRIGTPDGFGSFFLAPRIMTFCDRHPELEVQIVAMPRVFSLSKREADLAIGLTRPAEGRLVSRKLTDYSLRLYAARRYLEASPPIRCRSDLAGHHFVSYIDDLIFSPELDYMPQISRDASARLQSSNLIAQMQATIAGAGLCVLPCFMVDGDPRLVAVLPEEVVLTRSFWLVVHADQRHLARIRSAAEFILAAARTDQSLLNP</sequence>
<dbReference type="SUPFAM" id="SSF46785">
    <property type="entry name" value="Winged helix' DNA-binding domain"/>
    <property type="match status" value="1"/>
</dbReference>
<evidence type="ECO:0000256" key="1">
    <source>
        <dbReference type="ARBA" id="ARBA00009437"/>
    </source>
</evidence>
<name>A0A1Y6CPD7_9PROT</name>
<evidence type="ECO:0000256" key="4">
    <source>
        <dbReference type="ARBA" id="ARBA00023163"/>
    </source>
</evidence>
<dbReference type="EMBL" id="FWZX01000026">
    <property type="protein sequence ID" value="SMF65880.1"/>
    <property type="molecule type" value="Genomic_DNA"/>
</dbReference>
<comment type="similarity">
    <text evidence="1">Belongs to the LysR transcriptional regulatory family.</text>
</comment>
<dbReference type="Pfam" id="PF03466">
    <property type="entry name" value="LysR_substrate"/>
    <property type="match status" value="1"/>
</dbReference>
<dbReference type="Gene3D" id="3.40.190.290">
    <property type="match status" value="1"/>
</dbReference>
<dbReference type="Proteomes" id="UP000192917">
    <property type="component" value="Unassembled WGS sequence"/>
</dbReference>
<dbReference type="Gene3D" id="1.10.10.10">
    <property type="entry name" value="Winged helix-like DNA-binding domain superfamily/Winged helix DNA-binding domain"/>
    <property type="match status" value="1"/>
</dbReference>
<dbReference type="STRING" id="560819.SAMN05428998_12658"/>
<dbReference type="SUPFAM" id="SSF53850">
    <property type="entry name" value="Periplasmic binding protein-like II"/>
    <property type="match status" value="1"/>
</dbReference>